<evidence type="ECO:0000259" key="2">
    <source>
        <dbReference type="Pfam" id="PF09990"/>
    </source>
</evidence>
<dbReference type="RefSeq" id="WP_368006318.1">
    <property type="nucleotide sequence ID" value="NZ_JAMXFF010000012.1"/>
</dbReference>
<organism evidence="3 4">
    <name type="scientific">Laspinema palackyanum D2a</name>
    <dbReference type="NCBI Taxonomy" id="2953684"/>
    <lineage>
        <taxon>Bacteria</taxon>
        <taxon>Bacillati</taxon>
        <taxon>Cyanobacteriota</taxon>
        <taxon>Cyanophyceae</taxon>
        <taxon>Oscillatoriophycideae</taxon>
        <taxon>Oscillatoriales</taxon>
        <taxon>Laspinemataceae</taxon>
        <taxon>Laspinema</taxon>
        <taxon>Laspinema palackyanum</taxon>
    </lineage>
</organism>
<dbReference type="Proteomes" id="UP001525890">
    <property type="component" value="Unassembled WGS sequence"/>
</dbReference>
<dbReference type="PIRSF" id="PIRSF029509">
    <property type="entry name" value="UCP029509"/>
    <property type="match status" value="1"/>
</dbReference>
<feature type="domain" description="DUF2231" evidence="2">
    <location>
        <begin position="38"/>
        <end position="171"/>
    </location>
</feature>
<keyword evidence="1" id="KW-1133">Transmembrane helix</keyword>
<feature type="transmembrane region" description="Helical" evidence="1">
    <location>
        <begin position="41"/>
        <end position="64"/>
    </location>
</feature>
<dbReference type="EMBL" id="JAMXFF010000012">
    <property type="protein sequence ID" value="MCT7966683.1"/>
    <property type="molecule type" value="Genomic_DNA"/>
</dbReference>
<feature type="transmembrane region" description="Helical" evidence="1">
    <location>
        <begin position="76"/>
        <end position="98"/>
    </location>
</feature>
<dbReference type="Pfam" id="PF09990">
    <property type="entry name" value="DUF2231"/>
    <property type="match status" value="1"/>
</dbReference>
<dbReference type="InterPro" id="IPR016923">
    <property type="entry name" value="UCP029509"/>
</dbReference>
<evidence type="ECO:0000256" key="1">
    <source>
        <dbReference type="SAM" id="Phobius"/>
    </source>
</evidence>
<keyword evidence="1" id="KW-0812">Transmembrane</keyword>
<accession>A0ABT2MPM7</accession>
<feature type="transmembrane region" description="Helical" evidence="1">
    <location>
        <begin position="110"/>
        <end position="129"/>
    </location>
</feature>
<evidence type="ECO:0000313" key="4">
    <source>
        <dbReference type="Proteomes" id="UP001525890"/>
    </source>
</evidence>
<proteinExistence type="predicted"/>
<name>A0ABT2MPM7_9CYAN</name>
<reference evidence="3 4" key="1">
    <citation type="journal article" date="2022" name="Front. Microbiol.">
        <title>High genomic differentiation and limited gene flow indicate recent cryptic speciation within the genus Laspinema (cyanobacteria).</title>
        <authorList>
            <person name="Stanojkovic A."/>
            <person name="Skoupy S."/>
            <person name="Skaloud P."/>
            <person name="Dvorak P."/>
        </authorList>
    </citation>
    <scope>NUCLEOTIDE SEQUENCE [LARGE SCALE GENOMIC DNA]</scope>
    <source>
        <strain evidence="3 4">D2a</strain>
    </source>
</reference>
<keyword evidence="4" id="KW-1185">Reference proteome</keyword>
<feature type="transmembrane region" description="Helical" evidence="1">
    <location>
        <begin position="141"/>
        <end position="160"/>
    </location>
</feature>
<dbReference type="InterPro" id="IPR019251">
    <property type="entry name" value="DUF2231_TM"/>
</dbReference>
<gene>
    <name evidence="3" type="ORF">NG799_10105</name>
</gene>
<sequence length="180" mass="19415">MATSERRISPYPNIPPVIETKDEEYLDSGVTSKLSIAGHPIHPVIVTMPIGLLISALISDVVYWGTTDLFWARASFWLIVGGIISGFAAGLTGMFDFVKVKRVRARSAGWIHMIGNIGVLLLSIINMWTRLGDPAAPIVPWGLVLSLIIASLLGVTGWFGGELTFRHKIGVIGAGPENLP</sequence>
<protein>
    <submittedName>
        <fullName evidence="3">DUF2231 domain-containing protein</fullName>
    </submittedName>
</protein>
<keyword evidence="1" id="KW-0472">Membrane</keyword>
<evidence type="ECO:0000313" key="3">
    <source>
        <dbReference type="EMBL" id="MCT7966683.1"/>
    </source>
</evidence>
<comment type="caution">
    <text evidence="3">The sequence shown here is derived from an EMBL/GenBank/DDBJ whole genome shotgun (WGS) entry which is preliminary data.</text>
</comment>